<organism evidence="1 2">
    <name type="scientific">Nesidiocoris tenuis</name>
    <dbReference type="NCBI Taxonomy" id="355587"/>
    <lineage>
        <taxon>Eukaryota</taxon>
        <taxon>Metazoa</taxon>
        <taxon>Ecdysozoa</taxon>
        <taxon>Arthropoda</taxon>
        <taxon>Hexapoda</taxon>
        <taxon>Insecta</taxon>
        <taxon>Pterygota</taxon>
        <taxon>Neoptera</taxon>
        <taxon>Paraneoptera</taxon>
        <taxon>Hemiptera</taxon>
        <taxon>Heteroptera</taxon>
        <taxon>Panheteroptera</taxon>
        <taxon>Cimicomorpha</taxon>
        <taxon>Miridae</taxon>
        <taxon>Dicyphina</taxon>
        <taxon>Nesidiocoris</taxon>
    </lineage>
</organism>
<dbReference type="AlphaFoldDB" id="A0A6H5H659"/>
<evidence type="ECO:0000313" key="2">
    <source>
        <dbReference type="Proteomes" id="UP000479000"/>
    </source>
</evidence>
<protein>
    <submittedName>
        <fullName evidence="1">Uncharacterized protein</fullName>
    </submittedName>
</protein>
<accession>A0A6H5H659</accession>
<evidence type="ECO:0000313" key="1">
    <source>
        <dbReference type="EMBL" id="CAB0011215.1"/>
    </source>
</evidence>
<sequence length="83" mass="9086">MRDRSSAIVLHSVKPRSFGAPKRLNRLIDKGPDLIPPGVGPDLKTARTSFSGTIHKSGEQGRKYYATPFKKTPLSAEKKANLP</sequence>
<gene>
    <name evidence="1" type="ORF">NTEN_LOCUS16208</name>
</gene>
<feature type="non-terminal residue" evidence="1">
    <location>
        <position position="83"/>
    </location>
</feature>
<keyword evidence="2" id="KW-1185">Reference proteome</keyword>
<dbReference type="EMBL" id="CADCXU010023889">
    <property type="protein sequence ID" value="CAB0011215.1"/>
    <property type="molecule type" value="Genomic_DNA"/>
</dbReference>
<reference evidence="1 2" key="1">
    <citation type="submission" date="2020-02" db="EMBL/GenBank/DDBJ databases">
        <authorList>
            <person name="Ferguson B K."/>
        </authorList>
    </citation>
    <scope>NUCLEOTIDE SEQUENCE [LARGE SCALE GENOMIC DNA]</scope>
</reference>
<dbReference type="Proteomes" id="UP000479000">
    <property type="component" value="Unassembled WGS sequence"/>
</dbReference>
<proteinExistence type="predicted"/>
<name>A0A6H5H659_9HEMI</name>